<dbReference type="RefSeq" id="WP_253964620.1">
    <property type="nucleotide sequence ID" value="NZ_JALHBS010000069.1"/>
</dbReference>
<sequence>MTAQTSPDALHRLVKHAIDSGVAASIAEAEALFRGYRLTVEIDGAATADPVQQAALLTTVALGRRVFLGGVTITGPLEAPLKLAMPFGRTLAEAVQALGGVLGETVSDAPTIVIGGGARERRKGFCVRTIVAGWRGGILPIHSELEADGGSAMPLSGMLAAGLAVNEAFLFVNGGMPAAGRRAVGLSLWRPDVEIDWLQADESEPALTYLPSRLWLIGLGHLGQAYLWGLGLLPYRDPAKVALVLQDIDVITDSTESTSILTDATMVGEKKTRAMAMWTERRGFATSLQERLFTADFKRQADEPAVALCGLDNGAGRRALDQVGFDLIVEAGLGRGHRDFRTMRLHVLPGRRAAADIWKQARQGEMVEDRPAYAKLLTDGVLDRCGMTLLAGKAVGAPFVGSIAAALALSEVLRLLHGGTAHQLIDIDLLSLDQRLVSRHSNDFADLNPGFLMAADAWSSDMGNS</sequence>
<evidence type="ECO:0000313" key="1">
    <source>
        <dbReference type="EMBL" id="MCP3055780.1"/>
    </source>
</evidence>
<comment type="caution">
    <text evidence="1">The sequence shown here is derived from an EMBL/GenBank/DDBJ whole genome shotgun (WGS) entry which is preliminary data.</text>
</comment>
<proteinExistence type="predicted"/>
<gene>
    <name evidence="1" type="ORF">MJ956_11585</name>
</gene>
<reference evidence="1" key="1">
    <citation type="submission" date="2022-03" db="EMBL/GenBank/DDBJ databases">
        <title>Aurantimonas Liuensis sp. Nov., isolated from the hadal seawater of the Mariana Trench.</title>
        <authorList>
            <person name="Liu R."/>
        </authorList>
    </citation>
    <scope>NUCLEOTIDE SEQUENCE</scope>
    <source>
        <strain evidence="1">LRZ36</strain>
    </source>
</reference>
<keyword evidence="2" id="KW-1185">Reference proteome</keyword>
<dbReference type="EMBL" id="JALHBS010000069">
    <property type="protein sequence ID" value="MCP3055780.1"/>
    <property type="molecule type" value="Genomic_DNA"/>
</dbReference>
<dbReference type="AlphaFoldDB" id="A0A9X2KG09"/>
<organism evidence="1 2">
    <name type="scientific">Aurantimonas marianensis</name>
    <dbReference type="NCBI Taxonomy" id="2920428"/>
    <lineage>
        <taxon>Bacteria</taxon>
        <taxon>Pseudomonadati</taxon>
        <taxon>Pseudomonadota</taxon>
        <taxon>Alphaproteobacteria</taxon>
        <taxon>Hyphomicrobiales</taxon>
        <taxon>Aurantimonadaceae</taxon>
        <taxon>Aurantimonas</taxon>
    </lineage>
</organism>
<dbReference type="Proteomes" id="UP001155220">
    <property type="component" value="Unassembled WGS sequence"/>
</dbReference>
<evidence type="ECO:0000313" key="2">
    <source>
        <dbReference type="Proteomes" id="UP001155220"/>
    </source>
</evidence>
<protein>
    <recommendedName>
        <fullName evidence="3">Thiamine biosynthesis protein ThiF</fullName>
    </recommendedName>
</protein>
<accession>A0A9X2KG09</accession>
<name>A0A9X2KG09_9HYPH</name>
<evidence type="ECO:0008006" key="3">
    <source>
        <dbReference type="Google" id="ProtNLM"/>
    </source>
</evidence>